<comment type="caution">
    <text evidence="2">The sequence shown here is derived from an EMBL/GenBank/DDBJ whole genome shotgun (WGS) entry which is preliminary data.</text>
</comment>
<proteinExistence type="predicted"/>
<evidence type="ECO:0000313" key="2">
    <source>
        <dbReference type="EMBL" id="PLW22333.1"/>
    </source>
</evidence>
<feature type="compositionally biased region" description="Basic and acidic residues" evidence="1">
    <location>
        <begin position="41"/>
        <end position="50"/>
    </location>
</feature>
<dbReference type="Proteomes" id="UP000235392">
    <property type="component" value="Unassembled WGS sequence"/>
</dbReference>
<accession>A0A2N5TA04</accession>
<evidence type="ECO:0000313" key="4">
    <source>
        <dbReference type="Proteomes" id="UP000235392"/>
    </source>
</evidence>
<dbReference type="EMBL" id="PGCI01000075">
    <property type="protein sequence ID" value="PLW42786.1"/>
    <property type="molecule type" value="Genomic_DNA"/>
</dbReference>
<sequence>MGPHPIWQDLHSPGSRGLGLTNPSRRFDNISRRLGNGKSTPRPEGRKDAGHGLCFGAVPPDPRYN</sequence>
<name>A0A2N5TA04_9BASI</name>
<gene>
    <name evidence="3" type="ORF">PCASD_06900</name>
    <name evidence="2" type="ORF">PCASD_11176</name>
</gene>
<reference evidence="2 4" key="1">
    <citation type="submission" date="2017-11" db="EMBL/GenBank/DDBJ databases">
        <title>De novo assembly and phasing of dikaryotic genomes from two isolates of Puccinia coronata f. sp. avenae, the causal agent of oat crown rust.</title>
        <authorList>
            <person name="Miller M.E."/>
            <person name="Zhang Y."/>
            <person name="Omidvar V."/>
            <person name="Sperschneider J."/>
            <person name="Schwessinger B."/>
            <person name="Raley C."/>
            <person name="Palmer J.M."/>
            <person name="Garnica D."/>
            <person name="Upadhyaya N."/>
            <person name="Rathjen J."/>
            <person name="Taylor J.M."/>
            <person name="Park R.F."/>
            <person name="Dodds P.N."/>
            <person name="Hirsch C.D."/>
            <person name="Kianian S.F."/>
            <person name="Figueroa M."/>
        </authorList>
    </citation>
    <scope>NUCLEOTIDE SEQUENCE [LARGE SCALE GENOMIC DNA]</scope>
    <source>
        <strain evidence="2">12SD80</strain>
    </source>
</reference>
<dbReference type="EMBL" id="PGCI01000667">
    <property type="protein sequence ID" value="PLW22333.1"/>
    <property type="molecule type" value="Genomic_DNA"/>
</dbReference>
<dbReference type="AlphaFoldDB" id="A0A2N5TA04"/>
<evidence type="ECO:0000313" key="3">
    <source>
        <dbReference type="EMBL" id="PLW42786.1"/>
    </source>
</evidence>
<organism evidence="2 4">
    <name type="scientific">Puccinia coronata f. sp. avenae</name>
    <dbReference type="NCBI Taxonomy" id="200324"/>
    <lineage>
        <taxon>Eukaryota</taxon>
        <taxon>Fungi</taxon>
        <taxon>Dikarya</taxon>
        <taxon>Basidiomycota</taxon>
        <taxon>Pucciniomycotina</taxon>
        <taxon>Pucciniomycetes</taxon>
        <taxon>Pucciniales</taxon>
        <taxon>Pucciniaceae</taxon>
        <taxon>Puccinia</taxon>
    </lineage>
</organism>
<evidence type="ECO:0000256" key="1">
    <source>
        <dbReference type="SAM" id="MobiDB-lite"/>
    </source>
</evidence>
<protein>
    <submittedName>
        <fullName evidence="2">Uncharacterized protein</fullName>
    </submittedName>
</protein>
<feature type="region of interest" description="Disordered" evidence="1">
    <location>
        <begin position="1"/>
        <end position="65"/>
    </location>
</feature>